<name>A0AA88XB52_9ASTE</name>
<keyword evidence="2" id="KW-0560">Oxidoreductase</keyword>
<feature type="non-terminal residue" evidence="5">
    <location>
        <position position="1"/>
    </location>
</feature>
<sequence>MSAAVSFDMLWYELSLIGSYAPVWLHPVRGHLHSKMGEPLVETVLDYDRVRELEAFDGTKAGVKGLVDAGRNDIPQIFIRPKDELAEELNSSRAPLQVPAIDLSGIERIGRRNEIVDEIRHASEKWGFFQVVNHEVPVSLLDEMIDAIRMFHEQDLEVKKEFYSRDLNKQVRYNCNFDLYQSRTANWRDTITISMLKNNHLDPNEVPAVC</sequence>
<dbReference type="SUPFAM" id="SSF51197">
    <property type="entry name" value="Clavaminate synthase-like"/>
    <property type="match status" value="1"/>
</dbReference>
<evidence type="ECO:0000259" key="4">
    <source>
        <dbReference type="Pfam" id="PF14226"/>
    </source>
</evidence>
<keyword evidence="3" id="KW-0408">Iron</keyword>
<protein>
    <recommendedName>
        <fullName evidence="4">Non-haem dioxygenase N-terminal domain-containing protein</fullName>
    </recommendedName>
</protein>
<dbReference type="InterPro" id="IPR027443">
    <property type="entry name" value="IPNS-like_sf"/>
</dbReference>
<evidence type="ECO:0000313" key="5">
    <source>
        <dbReference type="EMBL" id="KAK3043432.1"/>
    </source>
</evidence>
<organism evidence="5 6">
    <name type="scientific">Escallonia herrerae</name>
    <dbReference type="NCBI Taxonomy" id="1293975"/>
    <lineage>
        <taxon>Eukaryota</taxon>
        <taxon>Viridiplantae</taxon>
        <taxon>Streptophyta</taxon>
        <taxon>Embryophyta</taxon>
        <taxon>Tracheophyta</taxon>
        <taxon>Spermatophyta</taxon>
        <taxon>Magnoliopsida</taxon>
        <taxon>eudicotyledons</taxon>
        <taxon>Gunneridae</taxon>
        <taxon>Pentapetalae</taxon>
        <taxon>asterids</taxon>
        <taxon>campanulids</taxon>
        <taxon>Escalloniales</taxon>
        <taxon>Escalloniaceae</taxon>
        <taxon>Escallonia</taxon>
    </lineage>
</organism>
<evidence type="ECO:0000313" key="6">
    <source>
        <dbReference type="Proteomes" id="UP001188597"/>
    </source>
</evidence>
<accession>A0AA88XB52</accession>
<keyword evidence="6" id="KW-1185">Reference proteome</keyword>
<comment type="caution">
    <text evidence="5">The sequence shown here is derived from an EMBL/GenBank/DDBJ whole genome shotgun (WGS) entry which is preliminary data.</text>
</comment>
<dbReference type="AlphaFoldDB" id="A0AA88XB52"/>
<dbReference type="InterPro" id="IPR026992">
    <property type="entry name" value="DIOX_N"/>
</dbReference>
<dbReference type="PANTHER" id="PTHR10209:SF429">
    <property type="entry name" value="1-AMINOCYCLOPROPANE-1-CARBOXYLATE OXIDASE HOMOLOG 1-LIKE"/>
    <property type="match status" value="1"/>
</dbReference>
<dbReference type="PANTHER" id="PTHR10209">
    <property type="entry name" value="OXIDOREDUCTASE, 2OG-FE II OXYGENASE FAMILY PROTEIN"/>
    <property type="match status" value="1"/>
</dbReference>
<feature type="domain" description="Non-haem dioxygenase N-terminal" evidence="4">
    <location>
        <begin position="98"/>
        <end position="207"/>
    </location>
</feature>
<dbReference type="Pfam" id="PF14226">
    <property type="entry name" value="DIOX_N"/>
    <property type="match status" value="1"/>
</dbReference>
<evidence type="ECO:0000256" key="3">
    <source>
        <dbReference type="ARBA" id="ARBA00023004"/>
    </source>
</evidence>
<proteinExistence type="predicted"/>
<evidence type="ECO:0000256" key="2">
    <source>
        <dbReference type="ARBA" id="ARBA00023002"/>
    </source>
</evidence>
<gene>
    <name evidence="5" type="ORF">RJ639_002011</name>
</gene>
<keyword evidence="1" id="KW-0479">Metal-binding</keyword>
<dbReference type="GO" id="GO:0016491">
    <property type="term" value="F:oxidoreductase activity"/>
    <property type="evidence" value="ECO:0007669"/>
    <property type="project" value="UniProtKB-KW"/>
</dbReference>
<dbReference type="Proteomes" id="UP001188597">
    <property type="component" value="Unassembled WGS sequence"/>
</dbReference>
<reference evidence="5" key="1">
    <citation type="submission" date="2022-12" db="EMBL/GenBank/DDBJ databases">
        <title>Draft genome assemblies for two species of Escallonia (Escalloniales).</title>
        <authorList>
            <person name="Chanderbali A."/>
            <person name="Dervinis C."/>
            <person name="Anghel I."/>
            <person name="Soltis D."/>
            <person name="Soltis P."/>
            <person name="Zapata F."/>
        </authorList>
    </citation>
    <scope>NUCLEOTIDE SEQUENCE</scope>
    <source>
        <strain evidence="5">UCBG64.0493</strain>
        <tissue evidence="5">Leaf</tissue>
    </source>
</reference>
<dbReference type="EMBL" id="JAVXUP010000006">
    <property type="protein sequence ID" value="KAK3043432.1"/>
    <property type="molecule type" value="Genomic_DNA"/>
</dbReference>
<evidence type="ECO:0000256" key="1">
    <source>
        <dbReference type="ARBA" id="ARBA00022723"/>
    </source>
</evidence>
<dbReference type="GO" id="GO:0046872">
    <property type="term" value="F:metal ion binding"/>
    <property type="evidence" value="ECO:0007669"/>
    <property type="project" value="UniProtKB-KW"/>
</dbReference>
<dbReference type="Gene3D" id="2.60.120.330">
    <property type="entry name" value="B-lactam Antibiotic, Isopenicillin N Synthase, Chain"/>
    <property type="match status" value="1"/>
</dbReference>